<protein>
    <recommendedName>
        <fullName evidence="4">DUF819 domain-containing protein</fullName>
    </recommendedName>
</protein>
<feature type="transmembrane region" description="Helical" evidence="1">
    <location>
        <begin position="317"/>
        <end position="339"/>
    </location>
</feature>
<sequence>MKRVKSEETMETVALIHADWPFAIWAALMMLAALGFWADKTKVGSNVSGAAIILAAAMALSNFGVLPKSAETYNVVWSYLVPVAIPLLLLKADLRRVIFETKSMLVAFFLGAIGTTLGALVGYVILPLGEQGPKLAAVFSATYIGGSMNMAAVTQAVELDPSLATASVAADNVVGVLYLAFLALVPSMAFFQWWFKRSLSSGLAGASAEEITDAKSHAGDIPPDVQTGINLAHIGFVVGLSFTICAMGKALADMLGVGSYSIMFITALTIVIANIFPRQLKKFKGDYEIGLFFMYVFFAAIGVSADVVAMLDKALMIALYAAIIVVCHAAVIFGVSKFFKLDLMEVVIASNACASGPASAAALAAGKGRPDLVAPAVLLGVFGYAVANFIGVSLNIWLGA</sequence>
<evidence type="ECO:0000313" key="3">
    <source>
        <dbReference type="Proteomes" id="UP000229730"/>
    </source>
</evidence>
<evidence type="ECO:0000256" key="1">
    <source>
        <dbReference type="SAM" id="Phobius"/>
    </source>
</evidence>
<dbReference type="Proteomes" id="UP000229730">
    <property type="component" value="Unassembled WGS sequence"/>
</dbReference>
<feature type="transmembrane region" description="Helical" evidence="1">
    <location>
        <begin position="289"/>
        <end position="311"/>
    </location>
</feature>
<keyword evidence="1" id="KW-1133">Transmembrane helix</keyword>
<accession>A0A2G4YR02</accession>
<feature type="transmembrane region" description="Helical" evidence="1">
    <location>
        <begin position="372"/>
        <end position="398"/>
    </location>
</feature>
<feature type="transmembrane region" description="Helical" evidence="1">
    <location>
        <begin position="257"/>
        <end position="277"/>
    </location>
</feature>
<gene>
    <name evidence="2" type="ORF">CRD36_10725</name>
</gene>
<dbReference type="PANTHER" id="PTHR34289:SF8">
    <property type="entry name" value="DUF819 DOMAIN-CONTAINING PROTEIN"/>
    <property type="match status" value="1"/>
</dbReference>
<name>A0A2G4YR02_9PROT</name>
<keyword evidence="1" id="KW-0812">Transmembrane</keyword>
<dbReference type="AlphaFoldDB" id="A0A2G4YR02"/>
<comment type="caution">
    <text evidence="2">The sequence shown here is derived from an EMBL/GenBank/DDBJ whole genome shotgun (WGS) entry which is preliminary data.</text>
</comment>
<dbReference type="InParanoid" id="A0A2G4YR02"/>
<dbReference type="EMBL" id="PDEM01000023">
    <property type="protein sequence ID" value="PHZ84751.1"/>
    <property type="molecule type" value="Genomic_DNA"/>
</dbReference>
<dbReference type="PANTHER" id="PTHR34289">
    <property type="entry name" value="PROTEIN, PUTATIVE (DUF819)-RELATED"/>
    <property type="match status" value="1"/>
</dbReference>
<proteinExistence type="predicted"/>
<feature type="transmembrane region" description="Helical" evidence="1">
    <location>
        <begin position="346"/>
        <end position="366"/>
    </location>
</feature>
<reference evidence="2 3" key="1">
    <citation type="submission" date="2017-10" db="EMBL/GenBank/DDBJ databases">
        <title>Frigbacter circumglobatus gen. nov. sp. nov., isolated from sediment cultured in situ.</title>
        <authorList>
            <person name="Zhao Z."/>
        </authorList>
    </citation>
    <scope>NUCLEOTIDE SEQUENCE [LARGE SCALE GENOMIC DNA]</scope>
    <source>
        <strain evidence="2 3">ZYL</strain>
    </source>
</reference>
<dbReference type="InterPro" id="IPR008537">
    <property type="entry name" value="DUF819"/>
</dbReference>
<evidence type="ECO:0008006" key="4">
    <source>
        <dbReference type="Google" id="ProtNLM"/>
    </source>
</evidence>
<feature type="transmembrane region" description="Helical" evidence="1">
    <location>
        <begin position="20"/>
        <end position="38"/>
    </location>
</feature>
<evidence type="ECO:0000313" key="2">
    <source>
        <dbReference type="EMBL" id="PHZ84751.1"/>
    </source>
</evidence>
<keyword evidence="1" id="KW-0472">Membrane</keyword>
<feature type="transmembrane region" description="Helical" evidence="1">
    <location>
        <begin position="47"/>
        <end position="66"/>
    </location>
</feature>
<feature type="transmembrane region" description="Helical" evidence="1">
    <location>
        <begin position="104"/>
        <end position="126"/>
    </location>
</feature>
<feature type="transmembrane region" description="Helical" evidence="1">
    <location>
        <begin position="176"/>
        <end position="195"/>
    </location>
</feature>
<feature type="transmembrane region" description="Helical" evidence="1">
    <location>
        <begin position="72"/>
        <end position="92"/>
    </location>
</feature>
<dbReference type="Pfam" id="PF05684">
    <property type="entry name" value="DUF819"/>
    <property type="match status" value="1"/>
</dbReference>
<organism evidence="2 3">
    <name type="scientific">Paremcibacter congregatus</name>
    <dbReference type="NCBI Taxonomy" id="2043170"/>
    <lineage>
        <taxon>Bacteria</taxon>
        <taxon>Pseudomonadati</taxon>
        <taxon>Pseudomonadota</taxon>
        <taxon>Alphaproteobacteria</taxon>
        <taxon>Emcibacterales</taxon>
        <taxon>Emcibacteraceae</taxon>
        <taxon>Paremcibacter</taxon>
    </lineage>
</organism>
<dbReference type="OrthoDB" id="653763at2"/>
<keyword evidence="3" id="KW-1185">Reference proteome</keyword>